<dbReference type="GeneID" id="96750596"/>
<dbReference type="PRINTS" id="PR00111">
    <property type="entry name" value="ABHYDROLASE"/>
</dbReference>
<dbReference type="GO" id="GO:0016787">
    <property type="term" value="F:hydrolase activity"/>
    <property type="evidence" value="ECO:0007669"/>
    <property type="project" value="UniProtKB-KW"/>
</dbReference>
<feature type="domain" description="AB hydrolase-1" evidence="1">
    <location>
        <begin position="21"/>
        <end position="249"/>
    </location>
</feature>
<name>A0A5J4LBP4_9ACTN</name>
<dbReference type="SUPFAM" id="SSF53474">
    <property type="entry name" value="alpha/beta-Hydrolases"/>
    <property type="match status" value="1"/>
</dbReference>
<accession>A0A5J4LBP4</accession>
<keyword evidence="2" id="KW-0378">Hydrolase</keyword>
<dbReference type="InterPro" id="IPR029058">
    <property type="entry name" value="AB_hydrolase_fold"/>
</dbReference>
<dbReference type="Gene3D" id="3.40.50.1820">
    <property type="entry name" value="alpha/beta hydrolase"/>
    <property type="match status" value="1"/>
</dbReference>
<dbReference type="EMBL" id="BLAG01000005">
    <property type="protein sequence ID" value="GES28870.1"/>
    <property type="molecule type" value="Genomic_DNA"/>
</dbReference>
<gene>
    <name evidence="2" type="ORF">San01_13570</name>
</gene>
<evidence type="ECO:0000259" key="1">
    <source>
        <dbReference type="Pfam" id="PF00561"/>
    </source>
</evidence>
<proteinExistence type="predicted"/>
<dbReference type="Proteomes" id="UP000325598">
    <property type="component" value="Unassembled WGS sequence"/>
</dbReference>
<reference evidence="2 3" key="1">
    <citation type="submission" date="2019-10" db="EMBL/GenBank/DDBJ databases">
        <title>Whole genome shotgun sequence of Streptomyces angustmyceticus NBRC 3934.</title>
        <authorList>
            <person name="Hosoyama A."/>
            <person name="Ichikawa N."/>
            <person name="Kimura A."/>
            <person name="Kitahashi Y."/>
            <person name="Komaki H."/>
            <person name="Uohara A."/>
        </authorList>
    </citation>
    <scope>NUCLEOTIDE SEQUENCE [LARGE SCALE GENOMIC DNA]</scope>
    <source>
        <strain evidence="2 3">NBRC 3934</strain>
    </source>
</reference>
<dbReference type="RefSeq" id="WP_086721224.1">
    <property type="nucleotide sequence ID" value="NZ_BLAG01000005.1"/>
</dbReference>
<dbReference type="PANTHER" id="PTHR43798">
    <property type="entry name" value="MONOACYLGLYCEROL LIPASE"/>
    <property type="match status" value="1"/>
</dbReference>
<comment type="caution">
    <text evidence="2">The sequence shown here is derived from an EMBL/GenBank/DDBJ whole genome shotgun (WGS) entry which is preliminary data.</text>
</comment>
<keyword evidence="3" id="KW-1185">Reference proteome</keyword>
<dbReference type="AlphaFoldDB" id="A0A5J4LBP4"/>
<sequence length="265" mass="28371">MGSVFHGDITVGYEDEGSGEALVLVHGHPFDRSMWHPQTEHFSRAGWRVIAPDLRGYGDSTAVPGTTPLAAFARDLAGLLDHLGIERCVLGGLSMGGQIVMECYRLFPERIRGLVFADTFASAETADGKAARYAMAERLLREGMDGYAHEVLAKMISPATIAARPDVAAHVLRMMTATPPEGAAAALRGRAERPDYTGLLSRVTVPALVVVGAEDAYTPVGDALDIHERVPDSRLTVIEQAAHMPNLEQPDTFNAALGAFLDALP</sequence>
<dbReference type="InterPro" id="IPR050266">
    <property type="entry name" value="AB_hydrolase_sf"/>
</dbReference>
<dbReference type="PRINTS" id="PR00412">
    <property type="entry name" value="EPOXHYDRLASE"/>
</dbReference>
<dbReference type="Pfam" id="PF00561">
    <property type="entry name" value="Abhydrolase_1"/>
    <property type="match status" value="1"/>
</dbReference>
<dbReference type="OrthoDB" id="9785847at2"/>
<dbReference type="InterPro" id="IPR000639">
    <property type="entry name" value="Epox_hydrolase-like"/>
</dbReference>
<evidence type="ECO:0000313" key="2">
    <source>
        <dbReference type="EMBL" id="GES28870.1"/>
    </source>
</evidence>
<protein>
    <submittedName>
        <fullName evidence="2">Alpha/beta hydrolase</fullName>
    </submittedName>
</protein>
<organism evidence="2 3">
    <name type="scientific">Streptomyces angustmyceticus</name>
    <dbReference type="NCBI Taxonomy" id="285578"/>
    <lineage>
        <taxon>Bacteria</taxon>
        <taxon>Bacillati</taxon>
        <taxon>Actinomycetota</taxon>
        <taxon>Actinomycetes</taxon>
        <taxon>Kitasatosporales</taxon>
        <taxon>Streptomycetaceae</taxon>
        <taxon>Streptomyces</taxon>
    </lineage>
</organism>
<dbReference type="InterPro" id="IPR000073">
    <property type="entry name" value="AB_hydrolase_1"/>
</dbReference>
<evidence type="ECO:0000313" key="3">
    <source>
        <dbReference type="Proteomes" id="UP000325598"/>
    </source>
</evidence>